<feature type="non-terminal residue" evidence="2">
    <location>
        <position position="1"/>
    </location>
</feature>
<protein>
    <recommendedName>
        <fullName evidence="1">Glycosyltransferase 2-like domain-containing protein</fullName>
    </recommendedName>
</protein>
<name>X0ZHP7_9ZZZZ</name>
<comment type="caution">
    <text evidence="2">The sequence shown here is derived from an EMBL/GenBank/DDBJ whole genome shotgun (WGS) entry which is preliminary data.</text>
</comment>
<reference evidence="2" key="1">
    <citation type="journal article" date="2014" name="Front. Microbiol.">
        <title>High frequency of phylogenetically diverse reductive dehalogenase-homologous genes in deep subseafloor sedimentary metagenomes.</title>
        <authorList>
            <person name="Kawai M."/>
            <person name="Futagami T."/>
            <person name="Toyoda A."/>
            <person name="Takaki Y."/>
            <person name="Nishi S."/>
            <person name="Hori S."/>
            <person name="Arai W."/>
            <person name="Tsubouchi T."/>
            <person name="Morono Y."/>
            <person name="Uchiyama I."/>
            <person name="Ito T."/>
            <person name="Fujiyama A."/>
            <person name="Inagaki F."/>
            <person name="Takami H."/>
        </authorList>
    </citation>
    <scope>NUCLEOTIDE SEQUENCE</scope>
    <source>
        <strain evidence="2">Expedition CK06-06</strain>
    </source>
</reference>
<evidence type="ECO:0000259" key="1">
    <source>
        <dbReference type="Pfam" id="PF00535"/>
    </source>
</evidence>
<feature type="non-terminal residue" evidence="2">
    <location>
        <position position="234"/>
    </location>
</feature>
<gene>
    <name evidence="2" type="ORF">S01H1_76950</name>
</gene>
<dbReference type="Gene3D" id="3.90.550.10">
    <property type="entry name" value="Spore Coat Polysaccharide Biosynthesis Protein SpsA, Chain A"/>
    <property type="match status" value="1"/>
</dbReference>
<sequence length="234" mass="26627">VDLDTAVIDSLENIFALVKDPSMFITLEDFYQKGRLATGVAWIPAKSSKIRRIWKMWGESDGVAGSRMDNFLRKAAIPDAFWQNLTNTIYDFKPRNKKFLTTIPKGANLICFHGKPRIYDAAVDWVQDYVNTNLIRPPAKVTVIIPYKTDRGWLQDAINSVPKDVQLIISQGKGNWPENFNKVLDQATGDYIRYLHEDDMLTENCIRDSVQAIEDQGVDFIHGGVIEIYQGTNK</sequence>
<dbReference type="EMBL" id="BARS01051695">
    <property type="protein sequence ID" value="GAG47866.1"/>
    <property type="molecule type" value="Genomic_DNA"/>
</dbReference>
<dbReference type="InterPro" id="IPR029044">
    <property type="entry name" value="Nucleotide-diphossugar_trans"/>
</dbReference>
<evidence type="ECO:0000313" key="2">
    <source>
        <dbReference type="EMBL" id="GAG47866.1"/>
    </source>
</evidence>
<accession>X0ZHP7</accession>
<proteinExistence type="predicted"/>
<feature type="domain" description="Glycosyltransferase 2-like" evidence="1">
    <location>
        <begin position="163"/>
        <end position="233"/>
    </location>
</feature>
<dbReference type="SUPFAM" id="SSF53448">
    <property type="entry name" value="Nucleotide-diphospho-sugar transferases"/>
    <property type="match status" value="1"/>
</dbReference>
<dbReference type="InterPro" id="IPR001173">
    <property type="entry name" value="Glyco_trans_2-like"/>
</dbReference>
<dbReference type="Pfam" id="PF00535">
    <property type="entry name" value="Glycos_transf_2"/>
    <property type="match status" value="1"/>
</dbReference>
<dbReference type="AlphaFoldDB" id="X0ZHP7"/>
<organism evidence="2">
    <name type="scientific">marine sediment metagenome</name>
    <dbReference type="NCBI Taxonomy" id="412755"/>
    <lineage>
        <taxon>unclassified sequences</taxon>
        <taxon>metagenomes</taxon>
        <taxon>ecological metagenomes</taxon>
    </lineage>
</organism>